<evidence type="ECO:0000256" key="7">
    <source>
        <dbReference type="PROSITE-ProRule" id="PRU00027"/>
    </source>
</evidence>
<evidence type="ECO:0000256" key="8">
    <source>
        <dbReference type="SAM" id="MobiDB-lite"/>
    </source>
</evidence>
<organism evidence="10 11">
    <name type="scientific">Deinandra increscens subsp. villosa</name>
    <dbReference type="NCBI Taxonomy" id="3103831"/>
    <lineage>
        <taxon>Eukaryota</taxon>
        <taxon>Viridiplantae</taxon>
        <taxon>Streptophyta</taxon>
        <taxon>Embryophyta</taxon>
        <taxon>Tracheophyta</taxon>
        <taxon>Spermatophyta</taxon>
        <taxon>Magnoliopsida</taxon>
        <taxon>eudicotyledons</taxon>
        <taxon>Gunneridae</taxon>
        <taxon>Pentapetalae</taxon>
        <taxon>asterids</taxon>
        <taxon>campanulids</taxon>
        <taxon>Asterales</taxon>
        <taxon>Asteraceae</taxon>
        <taxon>Asteroideae</taxon>
        <taxon>Heliantheae alliance</taxon>
        <taxon>Madieae</taxon>
        <taxon>Madiinae</taxon>
        <taxon>Deinandra</taxon>
    </lineage>
</organism>
<reference evidence="10 11" key="1">
    <citation type="submission" date="2024-04" db="EMBL/GenBank/DDBJ databases">
        <title>The reference genome of an endangered Asteraceae, Deinandra increscens subsp. villosa, native to the Central Coast of California.</title>
        <authorList>
            <person name="Guilliams M."/>
            <person name="Hasenstab-Lehman K."/>
            <person name="Meyer R."/>
            <person name="Mcevoy S."/>
        </authorList>
    </citation>
    <scope>NUCLEOTIDE SEQUENCE [LARGE SCALE GENOMIC DNA]</scope>
    <source>
        <tissue evidence="10">Leaf</tissue>
    </source>
</reference>
<comment type="caution">
    <text evidence="10">The sequence shown here is derived from an EMBL/GenBank/DDBJ whole genome shotgun (WGS) entry which is preliminary data.</text>
</comment>
<feature type="compositionally biased region" description="Acidic residues" evidence="8">
    <location>
        <begin position="534"/>
        <end position="551"/>
    </location>
</feature>
<sequence>MDSSGTKGLSNDVGWKFATLLDPNNKDRVQCKLCGKIMSGGVNRMKYHIAGIIGNVSPCPKSTKEDQILCRNALNEVKSKKKSKIDHNNSVRAEVNIDGNTCETINLDELEDSFGELKQPKTIGPINRFTTPIPSDVSKKAKGKQNDGIGGIEKYKDTLNQAKKLTVFIYAHHKTLALMRQFTKKRDIVRPGVTRFASAFLTLQSLAEKKAELRHMFTSNEWDGCKLSESVRGKASYATVMSPTFWTGVTSCLKVFAPLVKVLRMVDADWKPSMGFIYGELKKAKEEIKVACVHKKTYEPIMNIISKKMKGRLDTSLHMAAYILNPYYLYNNLEVARDNDAIKGVMDVVGTLYPSDGALQKKIILTEFPIYKGKLESFGHFIAISGCEVNDEKYDPGNWCDMFGVSTPHLKEIAMRILSLTSSSSGCERNWSTFEAVHTKKRNRLEAAKLNNLVYVQFNANLIEKNNKRKSRGREVLLGNDASEAQEWIVDGDVDEFENEFAPGVSYGLINEAMGGDEHLAPRKSARLRELFEDEFESEHEEEDQECESDDGLQRGE</sequence>
<dbReference type="AlphaFoldDB" id="A0AAP0GJ10"/>
<dbReference type="PANTHER" id="PTHR32166">
    <property type="entry name" value="OSJNBA0013A04.12 PROTEIN"/>
    <property type="match status" value="1"/>
</dbReference>
<proteinExistence type="predicted"/>
<evidence type="ECO:0000256" key="2">
    <source>
        <dbReference type="ARBA" id="ARBA00022723"/>
    </source>
</evidence>
<dbReference type="Proteomes" id="UP001408789">
    <property type="component" value="Unassembled WGS sequence"/>
</dbReference>
<evidence type="ECO:0000256" key="4">
    <source>
        <dbReference type="ARBA" id="ARBA00022833"/>
    </source>
</evidence>
<keyword evidence="2" id="KW-0479">Metal-binding</keyword>
<dbReference type="EMBL" id="JBCNJP010000027">
    <property type="protein sequence ID" value="KAK9051121.1"/>
    <property type="molecule type" value="Genomic_DNA"/>
</dbReference>
<dbReference type="GO" id="GO:0005634">
    <property type="term" value="C:nucleus"/>
    <property type="evidence" value="ECO:0007669"/>
    <property type="project" value="UniProtKB-SubCell"/>
</dbReference>
<keyword evidence="5" id="KW-0238">DNA-binding</keyword>
<comment type="subcellular location">
    <subcellularLocation>
        <location evidence="1">Nucleus</location>
    </subcellularLocation>
</comment>
<dbReference type="InterPro" id="IPR003656">
    <property type="entry name" value="Znf_BED"/>
</dbReference>
<keyword evidence="3 7" id="KW-0863">Zinc-finger</keyword>
<dbReference type="PANTHER" id="PTHR32166:SF74">
    <property type="entry name" value="OS05G0256350 PROTEIN"/>
    <property type="match status" value="1"/>
</dbReference>
<dbReference type="GO" id="GO:0046983">
    <property type="term" value="F:protein dimerization activity"/>
    <property type="evidence" value="ECO:0007669"/>
    <property type="project" value="InterPro"/>
</dbReference>
<dbReference type="SUPFAM" id="SSF53098">
    <property type="entry name" value="Ribonuclease H-like"/>
    <property type="match status" value="1"/>
</dbReference>
<dbReference type="PROSITE" id="PS50808">
    <property type="entry name" value="ZF_BED"/>
    <property type="match status" value="1"/>
</dbReference>
<protein>
    <recommendedName>
        <fullName evidence="9">BED-type domain-containing protein</fullName>
    </recommendedName>
</protein>
<feature type="region of interest" description="Disordered" evidence="8">
    <location>
        <begin position="534"/>
        <end position="557"/>
    </location>
</feature>
<evidence type="ECO:0000313" key="11">
    <source>
        <dbReference type="Proteomes" id="UP001408789"/>
    </source>
</evidence>
<keyword evidence="11" id="KW-1185">Reference proteome</keyword>
<dbReference type="Pfam" id="PF05699">
    <property type="entry name" value="Dimer_Tnp_hAT"/>
    <property type="match status" value="1"/>
</dbReference>
<keyword evidence="6" id="KW-0539">Nucleus</keyword>
<evidence type="ECO:0000256" key="3">
    <source>
        <dbReference type="ARBA" id="ARBA00022771"/>
    </source>
</evidence>
<gene>
    <name evidence="10" type="ORF">SSX86_027747</name>
</gene>
<evidence type="ECO:0000256" key="6">
    <source>
        <dbReference type="ARBA" id="ARBA00023242"/>
    </source>
</evidence>
<evidence type="ECO:0000313" key="10">
    <source>
        <dbReference type="EMBL" id="KAK9051121.1"/>
    </source>
</evidence>
<dbReference type="GO" id="GO:0003677">
    <property type="term" value="F:DNA binding"/>
    <property type="evidence" value="ECO:0007669"/>
    <property type="project" value="UniProtKB-KW"/>
</dbReference>
<evidence type="ECO:0000256" key="1">
    <source>
        <dbReference type="ARBA" id="ARBA00004123"/>
    </source>
</evidence>
<dbReference type="InterPro" id="IPR012337">
    <property type="entry name" value="RNaseH-like_sf"/>
</dbReference>
<evidence type="ECO:0000256" key="5">
    <source>
        <dbReference type="ARBA" id="ARBA00023125"/>
    </source>
</evidence>
<dbReference type="InterPro" id="IPR008906">
    <property type="entry name" value="HATC_C_dom"/>
</dbReference>
<keyword evidence="4" id="KW-0862">Zinc</keyword>
<accession>A0AAP0GJ10</accession>
<dbReference type="GO" id="GO:0008270">
    <property type="term" value="F:zinc ion binding"/>
    <property type="evidence" value="ECO:0007669"/>
    <property type="project" value="UniProtKB-KW"/>
</dbReference>
<name>A0AAP0GJ10_9ASTR</name>
<evidence type="ECO:0000259" key="9">
    <source>
        <dbReference type="PROSITE" id="PS50808"/>
    </source>
</evidence>
<feature type="domain" description="BED-type" evidence="9">
    <location>
        <begin position="9"/>
        <end position="66"/>
    </location>
</feature>